<evidence type="ECO:0000313" key="1">
    <source>
        <dbReference type="EMBL" id="SMC16202.1"/>
    </source>
</evidence>
<dbReference type="AlphaFoldDB" id="A0A1W1WWU8"/>
<dbReference type="EMBL" id="FWXD01000001">
    <property type="protein sequence ID" value="SMC16202.1"/>
    <property type="molecule type" value="Genomic_DNA"/>
</dbReference>
<evidence type="ECO:0000313" key="2">
    <source>
        <dbReference type="Proteomes" id="UP000192761"/>
    </source>
</evidence>
<accession>A0A1W1WWU8</accession>
<name>A0A1W1WWU8_9NEIS</name>
<dbReference type="STRING" id="1121001.SAMN02745857_00126"/>
<reference evidence="1 2" key="1">
    <citation type="submission" date="2017-04" db="EMBL/GenBank/DDBJ databases">
        <authorList>
            <person name="Afonso C.L."/>
            <person name="Miller P.J."/>
            <person name="Scott M.A."/>
            <person name="Spackman E."/>
            <person name="Goraichik I."/>
            <person name="Dimitrov K.M."/>
            <person name="Suarez D.L."/>
            <person name="Swayne D.E."/>
        </authorList>
    </citation>
    <scope>NUCLEOTIDE SEQUENCE [LARGE SCALE GENOMIC DNA]</scope>
    <source>
        <strain evidence="1 2">DSM 23236</strain>
    </source>
</reference>
<proteinExistence type="predicted"/>
<dbReference type="Proteomes" id="UP000192761">
    <property type="component" value="Unassembled WGS sequence"/>
</dbReference>
<protein>
    <submittedName>
        <fullName evidence="1">Uncharacterized protein</fullName>
    </submittedName>
</protein>
<gene>
    <name evidence="1" type="ORF">SAMN02745857_00126</name>
</gene>
<organism evidence="1 2">
    <name type="scientific">Andreprevotia lacus DSM 23236</name>
    <dbReference type="NCBI Taxonomy" id="1121001"/>
    <lineage>
        <taxon>Bacteria</taxon>
        <taxon>Pseudomonadati</taxon>
        <taxon>Pseudomonadota</taxon>
        <taxon>Betaproteobacteria</taxon>
        <taxon>Neisseriales</taxon>
        <taxon>Chitinibacteraceae</taxon>
        <taxon>Andreprevotia</taxon>
    </lineage>
</organism>
<keyword evidence="2" id="KW-1185">Reference proteome</keyword>
<sequence length="68" mass="7631">MAPFLFACAMPRVRRSACYRQKHLAIRESTADKTATKALFKQDFYANPLSPVKTPSIPASRHALRAPQ</sequence>